<evidence type="ECO:0000313" key="3">
    <source>
        <dbReference type="Proteomes" id="UP000799428"/>
    </source>
</evidence>
<proteinExistence type="predicted"/>
<gene>
    <name evidence="2" type="ORF">K504DRAFT_537063</name>
</gene>
<evidence type="ECO:0000259" key="1">
    <source>
        <dbReference type="Pfam" id="PF05368"/>
    </source>
</evidence>
<keyword evidence="3" id="KW-1185">Reference proteome</keyword>
<accession>A0A6G1JZ35</accession>
<dbReference type="EMBL" id="MU005778">
    <property type="protein sequence ID" value="KAF2705471.1"/>
    <property type="molecule type" value="Genomic_DNA"/>
</dbReference>
<dbReference type="AlphaFoldDB" id="A0A6G1JZ35"/>
<reference evidence="2" key="1">
    <citation type="journal article" date="2020" name="Stud. Mycol.">
        <title>101 Dothideomycetes genomes: a test case for predicting lifestyles and emergence of pathogens.</title>
        <authorList>
            <person name="Haridas S."/>
            <person name="Albert R."/>
            <person name="Binder M."/>
            <person name="Bloem J."/>
            <person name="Labutti K."/>
            <person name="Salamov A."/>
            <person name="Andreopoulos B."/>
            <person name="Baker S."/>
            <person name="Barry K."/>
            <person name="Bills G."/>
            <person name="Bluhm B."/>
            <person name="Cannon C."/>
            <person name="Castanera R."/>
            <person name="Culley D."/>
            <person name="Daum C."/>
            <person name="Ezra D."/>
            <person name="Gonzalez J."/>
            <person name="Henrissat B."/>
            <person name="Kuo A."/>
            <person name="Liang C."/>
            <person name="Lipzen A."/>
            <person name="Lutzoni F."/>
            <person name="Magnuson J."/>
            <person name="Mondo S."/>
            <person name="Nolan M."/>
            <person name="Ohm R."/>
            <person name="Pangilinan J."/>
            <person name="Park H.-J."/>
            <person name="Ramirez L."/>
            <person name="Alfaro M."/>
            <person name="Sun H."/>
            <person name="Tritt A."/>
            <person name="Yoshinaga Y."/>
            <person name="Zwiers L.-H."/>
            <person name="Turgeon B."/>
            <person name="Goodwin S."/>
            <person name="Spatafora J."/>
            <person name="Crous P."/>
            <person name="Grigoriev I."/>
        </authorList>
    </citation>
    <scope>NUCLEOTIDE SEQUENCE</scope>
    <source>
        <strain evidence="2">CBS 279.74</strain>
    </source>
</reference>
<dbReference type="Gene3D" id="3.40.50.720">
    <property type="entry name" value="NAD(P)-binding Rossmann-like Domain"/>
    <property type="match status" value="1"/>
</dbReference>
<dbReference type="OrthoDB" id="300709at2759"/>
<dbReference type="Pfam" id="PF05368">
    <property type="entry name" value="NmrA"/>
    <property type="match status" value="1"/>
</dbReference>
<feature type="domain" description="NmrA-like" evidence="1">
    <location>
        <begin position="136"/>
        <end position="239"/>
    </location>
</feature>
<protein>
    <recommendedName>
        <fullName evidence="1">NmrA-like domain-containing protein</fullName>
    </recommendedName>
</protein>
<dbReference type="InterPro" id="IPR036291">
    <property type="entry name" value="NAD(P)-bd_dom_sf"/>
</dbReference>
<organism evidence="2 3">
    <name type="scientific">Pleomassaria siparia CBS 279.74</name>
    <dbReference type="NCBI Taxonomy" id="1314801"/>
    <lineage>
        <taxon>Eukaryota</taxon>
        <taxon>Fungi</taxon>
        <taxon>Dikarya</taxon>
        <taxon>Ascomycota</taxon>
        <taxon>Pezizomycotina</taxon>
        <taxon>Dothideomycetes</taxon>
        <taxon>Pleosporomycetidae</taxon>
        <taxon>Pleosporales</taxon>
        <taxon>Pleomassariaceae</taxon>
        <taxon>Pleomassaria</taxon>
    </lineage>
</organism>
<dbReference type="Gene3D" id="3.90.25.10">
    <property type="entry name" value="UDP-galactose 4-epimerase, domain 1"/>
    <property type="match status" value="1"/>
</dbReference>
<sequence length="247" mass="27980">MWNAVESRTNTDFRARTIHVFVRDTRTYYRVSALVATNCKETNAISFVTTPRFSNQVQLCLECELEIRNGSARGETAGVVERVELVGRLQVPRVRHRVFVYAMTTPDIGKEDAAIEYNSAKTIANVAVEKGAEYIIFSTLPAPDKFEGKTLLAAQGLYSFEDVAAIMARTTGKKVVYKQVTLDEYKQSISLLPPPVVEFCIEGMLFGDEYAYFGPEEEERIGWSVENVKEKLLTFEEFLEKHPLKLE</sequence>
<dbReference type="Proteomes" id="UP000799428">
    <property type="component" value="Unassembled WGS sequence"/>
</dbReference>
<evidence type="ECO:0000313" key="2">
    <source>
        <dbReference type="EMBL" id="KAF2705471.1"/>
    </source>
</evidence>
<name>A0A6G1JZ35_9PLEO</name>
<dbReference type="SUPFAM" id="SSF51735">
    <property type="entry name" value="NAD(P)-binding Rossmann-fold domains"/>
    <property type="match status" value="1"/>
</dbReference>
<dbReference type="InterPro" id="IPR008030">
    <property type="entry name" value="NmrA-like"/>
</dbReference>